<evidence type="ECO:0000256" key="4">
    <source>
        <dbReference type="ARBA" id="ARBA00022692"/>
    </source>
</evidence>
<keyword evidence="5 7" id="KW-1133">Transmembrane helix</keyword>
<proteinExistence type="inferred from homology"/>
<dbReference type="PANTHER" id="PTHR30012:SF0">
    <property type="entry name" value="TYPE II SECRETION SYSTEM PROTEIN F-RELATED"/>
    <property type="match status" value="1"/>
</dbReference>
<dbReference type="NCBIfam" id="NF041012">
    <property type="entry name" value="T4P_ComGB"/>
    <property type="match status" value="1"/>
</dbReference>
<gene>
    <name evidence="9" type="ORF">JOC83_000372</name>
</gene>
<feature type="domain" description="Type II secretion system protein GspF" evidence="8">
    <location>
        <begin position="16"/>
        <end position="136"/>
    </location>
</feature>
<evidence type="ECO:0000256" key="6">
    <source>
        <dbReference type="ARBA" id="ARBA00023136"/>
    </source>
</evidence>
<dbReference type="EMBL" id="JAFBFC010000001">
    <property type="protein sequence ID" value="MBM7701546.1"/>
    <property type="molecule type" value="Genomic_DNA"/>
</dbReference>
<dbReference type="InterPro" id="IPR003004">
    <property type="entry name" value="GspF/PilC"/>
</dbReference>
<reference evidence="9 10" key="1">
    <citation type="submission" date="2021-01" db="EMBL/GenBank/DDBJ databases">
        <title>Genomic Encyclopedia of Type Strains, Phase IV (KMG-IV): sequencing the most valuable type-strain genomes for metagenomic binning, comparative biology and taxonomic classification.</title>
        <authorList>
            <person name="Goeker M."/>
        </authorList>
    </citation>
    <scope>NUCLEOTIDE SEQUENCE [LARGE SCALE GENOMIC DNA]</scope>
    <source>
        <strain evidence="9 10">DSM 104297</strain>
    </source>
</reference>
<accession>A0ABS2QQ15</accession>
<keyword evidence="10" id="KW-1185">Reference proteome</keyword>
<evidence type="ECO:0000259" key="8">
    <source>
        <dbReference type="Pfam" id="PF00482"/>
    </source>
</evidence>
<evidence type="ECO:0000256" key="1">
    <source>
        <dbReference type="ARBA" id="ARBA00004651"/>
    </source>
</evidence>
<dbReference type="Gene3D" id="1.20.81.30">
    <property type="entry name" value="Type II secretion system (T2SS), domain F"/>
    <property type="match status" value="2"/>
</dbReference>
<dbReference type="RefSeq" id="WP_205182952.1">
    <property type="nucleotide sequence ID" value="NZ_JAFBFC010000001.1"/>
</dbReference>
<dbReference type="PANTHER" id="PTHR30012">
    <property type="entry name" value="GENERAL SECRETION PATHWAY PROTEIN"/>
    <property type="match status" value="1"/>
</dbReference>
<protein>
    <submittedName>
        <fullName evidence="9">Competence protein ComGB</fullName>
    </submittedName>
</protein>
<dbReference type="InterPro" id="IPR018076">
    <property type="entry name" value="T2SS_GspF_dom"/>
</dbReference>
<dbReference type="InterPro" id="IPR042094">
    <property type="entry name" value="T2SS_GspF_sf"/>
</dbReference>
<feature type="domain" description="Type II secretion system protein GspF" evidence="8">
    <location>
        <begin position="215"/>
        <end position="337"/>
    </location>
</feature>
<dbReference type="Pfam" id="PF00482">
    <property type="entry name" value="T2SSF"/>
    <property type="match status" value="2"/>
</dbReference>
<keyword evidence="3" id="KW-1003">Cell membrane</keyword>
<comment type="similarity">
    <text evidence="2">Belongs to the GSP F family.</text>
</comment>
<comment type="subcellular location">
    <subcellularLocation>
        <location evidence="1">Cell membrane</location>
        <topology evidence="1">Multi-pass membrane protein</topology>
    </subcellularLocation>
</comment>
<feature type="transmembrane region" description="Helical" evidence="7">
    <location>
        <begin position="112"/>
        <end position="135"/>
    </location>
</feature>
<keyword evidence="4 7" id="KW-0812">Transmembrane</keyword>
<evidence type="ECO:0000256" key="7">
    <source>
        <dbReference type="SAM" id="Phobius"/>
    </source>
</evidence>
<evidence type="ECO:0000256" key="5">
    <source>
        <dbReference type="ARBA" id="ARBA00022989"/>
    </source>
</evidence>
<dbReference type="PRINTS" id="PR00812">
    <property type="entry name" value="BCTERIALGSPF"/>
</dbReference>
<organism evidence="9 10">
    <name type="scientific">Priestia iocasae</name>
    <dbReference type="NCBI Taxonomy" id="2291674"/>
    <lineage>
        <taxon>Bacteria</taxon>
        <taxon>Bacillati</taxon>
        <taxon>Bacillota</taxon>
        <taxon>Bacilli</taxon>
        <taxon>Bacillales</taxon>
        <taxon>Bacillaceae</taxon>
        <taxon>Priestia</taxon>
    </lineage>
</organism>
<dbReference type="InterPro" id="IPR047692">
    <property type="entry name" value="T4P_ComGB"/>
</dbReference>
<name>A0ABS2QQ15_9BACI</name>
<keyword evidence="6 7" id="KW-0472">Membrane</keyword>
<evidence type="ECO:0000313" key="10">
    <source>
        <dbReference type="Proteomes" id="UP000809829"/>
    </source>
</evidence>
<sequence>MKKKRKKWTLEQQSKFLIQLSQLLEKGYTLSHALEFLQFQLPHNLREQIHHSLLQLKSGDSLHSVFSTLHFHKDVLSYLYFAEQHGDIYFALREGGKMLHQKVKNMKQFQKLIQYPIVLLFFMMAILFMLSTILLPQFQTLYQSLGHKQSSWLMFFMKGLSLFPYMLPLFVLFLLISYLIFKRLRTSLSPIQQVNFLLKVPVVKKIVLLFNSYFFAIHISNLLKGGLSIYDCLQLFEKQYHYAFFKGEASYLMQQLSAGLQLDDIIRGRTYYDDEMANIITHGQLNGNLSQELYDYSSFMIERIEAIIHKSLHFVQPLLFSLIGLVILLMYLGVMVPMFDAMSSL</sequence>
<feature type="transmembrane region" description="Helical" evidence="7">
    <location>
        <begin position="318"/>
        <end position="339"/>
    </location>
</feature>
<feature type="transmembrane region" description="Helical" evidence="7">
    <location>
        <begin position="155"/>
        <end position="181"/>
    </location>
</feature>
<dbReference type="Proteomes" id="UP000809829">
    <property type="component" value="Unassembled WGS sequence"/>
</dbReference>
<evidence type="ECO:0000256" key="3">
    <source>
        <dbReference type="ARBA" id="ARBA00022475"/>
    </source>
</evidence>
<evidence type="ECO:0000313" key="9">
    <source>
        <dbReference type="EMBL" id="MBM7701546.1"/>
    </source>
</evidence>
<comment type="caution">
    <text evidence="9">The sequence shown here is derived from an EMBL/GenBank/DDBJ whole genome shotgun (WGS) entry which is preliminary data.</text>
</comment>
<evidence type="ECO:0000256" key="2">
    <source>
        <dbReference type="ARBA" id="ARBA00005745"/>
    </source>
</evidence>